<dbReference type="Proteomes" id="UP000824588">
    <property type="component" value="Chromosome"/>
</dbReference>
<name>A0ABX8YVP3_9PSED</name>
<evidence type="ECO:0000313" key="2">
    <source>
        <dbReference type="EMBL" id="QYY84024.1"/>
    </source>
</evidence>
<keyword evidence="1" id="KW-0175">Coiled coil</keyword>
<sequence>MELVYSAQNSDFDPEKRYRNPAHFDRPEAGVTHAVVIGDWPKVVDAYEALGVEVSVTKPLFSEPVDLGGAAVISGLEQNNATLRAERDGILRLIEAAEGLSELEHPGAGELPIRLYDALKAIHEGVVTLEGERDNLASEVQSLNADIERLKAAVNQPDENAEKIAALKAQLDAAKVQYRANASVESLEKAVADLQQA</sequence>
<reference evidence="2 3" key="1">
    <citation type="journal article" date="2022" name="Int. J. Syst. Evol. Microbiol.">
        <title>Pseudomonas germanica sp. nov., isolated from Iris germanica rhizomes.</title>
        <authorList>
            <person name="Atanasov K.E."/>
            <person name="Galbis D.M."/>
            <person name="Gallego J."/>
            <person name="Serpico A."/>
            <person name="Bosch M."/>
            <person name="Altabella T."/>
            <person name="Ferrer A."/>
        </authorList>
    </citation>
    <scope>NUCLEOTIDE SEQUENCE [LARGE SCALE GENOMIC DNA]</scope>
    <source>
        <strain evidence="2 3">FIT28</strain>
    </source>
</reference>
<feature type="coiled-coil region" evidence="1">
    <location>
        <begin position="126"/>
        <end position="153"/>
    </location>
</feature>
<evidence type="ECO:0000256" key="1">
    <source>
        <dbReference type="SAM" id="Coils"/>
    </source>
</evidence>
<proteinExistence type="predicted"/>
<keyword evidence="3" id="KW-1185">Reference proteome</keyword>
<gene>
    <name evidence="2" type="ORF">J0G10_11465</name>
</gene>
<accession>A0ABX8YVP3</accession>
<dbReference type="RefSeq" id="WP_220558469.1">
    <property type="nucleotide sequence ID" value="NZ_CP071586.1"/>
</dbReference>
<protein>
    <submittedName>
        <fullName evidence="2">Uncharacterized protein</fullName>
    </submittedName>
</protein>
<organism evidence="2 3">
    <name type="scientific">Pseudomonas germanica</name>
    <dbReference type="NCBI Taxonomy" id="2815720"/>
    <lineage>
        <taxon>Bacteria</taxon>
        <taxon>Pseudomonadati</taxon>
        <taxon>Pseudomonadota</taxon>
        <taxon>Gammaproteobacteria</taxon>
        <taxon>Pseudomonadales</taxon>
        <taxon>Pseudomonadaceae</taxon>
        <taxon>Pseudomonas</taxon>
    </lineage>
</organism>
<dbReference type="EMBL" id="CP071586">
    <property type="protein sequence ID" value="QYY84024.1"/>
    <property type="molecule type" value="Genomic_DNA"/>
</dbReference>
<evidence type="ECO:0000313" key="3">
    <source>
        <dbReference type="Proteomes" id="UP000824588"/>
    </source>
</evidence>